<dbReference type="EMBL" id="JAATEP010000014">
    <property type="protein sequence ID" value="NJP91859.1"/>
    <property type="molecule type" value="Genomic_DNA"/>
</dbReference>
<gene>
    <name evidence="4" type="ORF">HCN51_20750</name>
</gene>
<dbReference type="PRINTS" id="PR00455">
    <property type="entry name" value="HTHTETR"/>
</dbReference>
<sequence>MGNREDLLAGAKQCLIEKGYSRTTARDIANASGVSLAGIGYHFKSKEALMNEALFAVMQEWGEELEATLTADVRPDATPLERFEAAWDRVVESFEKLRPLWVTQFELLGQIDHVPEVREQLVRAIGEARLGLAELFEGVAQGTDPERERLTGTVYQAMLTGFLSQWLLDPASALSGREVVAALRMIVNGNSSGSGNDDTSIP</sequence>
<dbReference type="Pfam" id="PF00440">
    <property type="entry name" value="TetR_N"/>
    <property type="match status" value="1"/>
</dbReference>
<dbReference type="Gene3D" id="1.10.357.10">
    <property type="entry name" value="Tetracycline Repressor, domain 2"/>
    <property type="match status" value="1"/>
</dbReference>
<feature type="DNA-binding region" description="H-T-H motif" evidence="2">
    <location>
        <begin position="24"/>
        <end position="43"/>
    </location>
</feature>
<keyword evidence="5" id="KW-1185">Reference proteome</keyword>
<evidence type="ECO:0000256" key="1">
    <source>
        <dbReference type="ARBA" id="ARBA00023125"/>
    </source>
</evidence>
<dbReference type="InterPro" id="IPR009057">
    <property type="entry name" value="Homeodomain-like_sf"/>
</dbReference>
<organism evidence="4 5">
    <name type="scientific">Nonomuraea composti</name>
    <dbReference type="NCBI Taxonomy" id="2720023"/>
    <lineage>
        <taxon>Bacteria</taxon>
        <taxon>Bacillati</taxon>
        <taxon>Actinomycetota</taxon>
        <taxon>Actinomycetes</taxon>
        <taxon>Streptosporangiales</taxon>
        <taxon>Streptosporangiaceae</taxon>
        <taxon>Nonomuraea</taxon>
    </lineage>
</organism>
<dbReference type="PANTHER" id="PTHR30055">
    <property type="entry name" value="HTH-TYPE TRANSCRIPTIONAL REGULATOR RUTR"/>
    <property type="match status" value="1"/>
</dbReference>
<dbReference type="SUPFAM" id="SSF48498">
    <property type="entry name" value="Tetracyclin repressor-like, C-terminal domain"/>
    <property type="match status" value="1"/>
</dbReference>
<evidence type="ECO:0000259" key="3">
    <source>
        <dbReference type="PROSITE" id="PS50977"/>
    </source>
</evidence>
<dbReference type="PROSITE" id="PS50977">
    <property type="entry name" value="HTH_TETR_2"/>
    <property type="match status" value="1"/>
</dbReference>
<keyword evidence="1 2" id="KW-0238">DNA-binding</keyword>
<proteinExistence type="predicted"/>
<protein>
    <submittedName>
        <fullName evidence="4">TetR/AcrR family transcriptional regulator</fullName>
    </submittedName>
</protein>
<evidence type="ECO:0000256" key="2">
    <source>
        <dbReference type="PROSITE-ProRule" id="PRU00335"/>
    </source>
</evidence>
<dbReference type="Proteomes" id="UP000696294">
    <property type="component" value="Unassembled WGS sequence"/>
</dbReference>
<dbReference type="InterPro" id="IPR050109">
    <property type="entry name" value="HTH-type_TetR-like_transc_reg"/>
</dbReference>
<accession>A0ABX1B6D8</accession>
<name>A0ABX1B6D8_9ACTN</name>
<reference evidence="4 5" key="1">
    <citation type="submission" date="2020-03" db="EMBL/GenBank/DDBJ databases">
        <title>WGS of actinomycetes isolated from Thailand.</title>
        <authorList>
            <person name="Thawai C."/>
        </authorList>
    </citation>
    <scope>NUCLEOTIDE SEQUENCE [LARGE SCALE GENOMIC DNA]</scope>
    <source>
        <strain evidence="4 5">FMUSA5-5</strain>
    </source>
</reference>
<dbReference type="InterPro" id="IPR001647">
    <property type="entry name" value="HTH_TetR"/>
</dbReference>
<comment type="caution">
    <text evidence="4">The sequence shown here is derived from an EMBL/GenBank/DDBJ whole genome shotgun (WGS) entry which is preliminary data.</text>
</comment>
<dbReference type="InterPro" id="IPR036271">
    <property type="entry name" value="Tet_transcr_reg_TetR-rel_C_sf"/>
</dbReference>
<evidence type="ECO:0000313" key="4">
    <source>
        <dbReference type="EMBL" id="NJP91859.1"/>
    </source>
</evidence>
<evidence type="ECO:0000313" key="5">
    <source>
        <dbReference type="Proteomes" id="UP000696294"/>
    </source>
</evidence>
<dbReference type="PANTHER" id="PTHR30055:SF219">
    <property type="entry name" value="TRANSCRIPTIONAL REGULATORY PROTEIN"/>
    <property type="match status" value="1"/>
</dbReference>
<dbReference type="RefSeq" id="WP_168011188.1">
    <property type="nucleotide sequence ID" value="NZ_JAATEP010000014.1"/>
</dbReference>
<dbReference type="SUPFAM" id="SSF46689">
    <property type="entry name" value="Homeodomain-like"/>
    <property type="match status" value="1"/>
</dbReference>
<feature type="domain" description="HTH tetR-type" evidence="3">
    <location>
        <begin position="1"/>
        <end position="61"/>
    </location>
</feature>